<dbReference type="Gene3D" id="3.90.550.10">
    <property type="entry name" value="Spore Coat Polysaccharide Biosynthesis Protein SpsA, Chain A"/>
    <property type="match status" value="1"/>
</dbReference>
<evidence type="ECO:0000313" key="2">
    <source>
        <dbReference type="EMBL" id="ODM13368.1"/>
    </source>
</evidence>
<keyword evidence="2" id="KW-0328">Glycosyltransferase</keyword>
<evidence type="ECO:0000313" key="3">
    <source>
        <dbReference type="Proteomes" id="UP000095003"/>
    </source>
</evidence>
<dbReference type="InterPro" id="IPR029044">
    <property type="entry name" value="Nucleotide-diphossugar_trans"/>
</dbReference>
<dbReference type="InterPro" id="IPR050256">
    <property type="entry name" value="Glycosyltransferase_2"/>
</dbReference>
<reference evidence="2 3" key="1">
    <citation type="submission" date="2016-07" db="EMBL/GenBank/DDBJ databases">
        <title>Characterization of isolates of Eisenbergiella tayi derived from blood cultures, using whole genome sequencing.</title>
        <authorList>
            <person name="Burdz T."/>
            <person name="Wiebe D."/>
            <person name="Huynh C."/>
            <person name="Bernard K."/>
        </authorList>
    </citation>
    <scope>NUCLEOTIDE SEQUENCE [LARGE SCALE GENOMIC DNA]</scope>
    <source>
        <strain evidence="2 3">NML 120489</strain>
    </source>
</reference>
<dbReference type="PATRIC" id="fig|1432052.3.peg.1190"/>
<gene>
    <name evidence="2" type="ORF">BEH84_01083</name>
</gene>
<dbReference type="EC" id="2.4.1.54" evidence="2"/>
<feature type="domain" description="Glycosyltransferase 2-like" evidence="1">
    <location>
        <begin position="9"/>
        <end position="166"/>
    </location>
</feature>
<dbReference type="AlphaFoldDB" id="A0A1E3AXD9"/>
<evidence type="ECO:0000259" key="1">
    <source>
        <dbReference type="Pfam" id="PF00535"/>
    </source>
</evidence>
<dbReference type="Proteomes" id="UP000095003">
    <property type="component" value="Unassembled WGS sequence"/>
</dbReference>
<keyword evidence="2" id="KW-0808">Transferase</keyword>
<dbReference type="SUPFAM" id="SSF53448">
    <property type="entry name" value="Nucleotide-diphospho-sugar transferases"/>
    <property type="match status" value="1"/>
</dbReference>
<name>A0A1E3AXD9_9FIRM</name>
<dbReference type="Pfam" id="PF00535">
    <property type="entry name" value="Glycos_transf_2"/>
    <property type="match status" value="1"/>
</dbReference>
<proteinExistence type="predicted"/>
<sequence>MRCKVKVLIIIPAFNEEENIEKVVTNIQKTFPEYDYLIVNDGSMDLTGEICEQKGYSLLNLPINLGIGGAVQAGYLYAKKSHYDIAIQIDGDGQHNIIYAEEMVKLLSDGQADVVIGSRFLEKEGFQSSGARRMGIKVLSFLIKVCTGSKIYDVTSGFRAVNRTYINIYCQDYSNDYPEPEAIVTAVMYGGIIKEIPVVMNERQGGESSIKFWNSIYYMIKVTLAIIIRRISYGIRRKR</sequence>
<dbReference type="GO" id="GO:0047267">
    <property type="term" value="F:undecaprenyl-phosphate mannosyltransferase activity"/>
    <property type="evidence" value="ECO:0007669"/>
    <property type="project" value="UniProtKB-EC"/>
</dbReference>
<dbReference type="PANTHER" id="PTHR48090:SF7">
    <property type="entry name" value="RFBJ PROTEIN"/>
    <property type="match status" value="1"/>
</dbReference>
<dbReference type="PANTHER" id="PTHR48090">
    <property type="entry name" value="UNDECAPRENYL-PHOSPHATE 4-DEOXY-4-FORMAMIDO-L-ARABINOSE TRANSFERASE-RELATED"/>
    <property type="match status" value="1"/>
</dbReference>
<dbReference type="CDD" id="cd04179">
    <property type="entry name" value="DPM_DPG-synthase_like"/>
    <property type="match status" value="1"/>
</dbReference>
<accession>A0A1E3AXD9</accession>
<protein>
    <submittedName>
        <fullName evidence="2">Undecaprenyl-phosphate mannosyltransferase</fullName>
        <ecNumber evidence="2">2.4.1.54</ecNumber>
    </submittedName>
</protein>
<dbReference type="EMBL" id="MCGI01000001">
    <property type="protein sequence ID" value="ODM13368.1"/>
    <property type="molecule type" value="Genomic_DNA"/>
</dbReference>
<dbReference type="InterPro" id="IPR001173">
    <property type="entry name" value="Glyco_trans_2-like"/>
</dbReference>
<organism evidence="2 3">
    <name type="scientific">Eisenbergiella tayi</name>
    <dbReference type="NCBI Taxonomy" id="1432052"/>
    <lineage>
        <taxon>Bacteria</taxon>
        <taxon>Bacillati</taxon>
        <taxon>Bacillota</taxon>
        <taxon>Clostridia</taxon>
        <taxon>Lachnospirales</taxon>
        <taxon>Lachnospiraceae</taxon>
        <taxon>Eisenbergiella</taxon>
    </lineage>
</organism>
<comment type="caution">
    <text evidence="2">The sequence shown here is derived from an EMBL/GenBank/DDBJ whole genome shotgun (WGS) entry which is preliminary data.</text>
</comment>